<accession>I0KZS8</accession>
<dbReference type="OrthoDB" id="2530105at2"/>
<dbReference type="STRING" id="1150864.MILUP08_41994"/>
<dbReference type="InterPro" id="IPR012964">
    <property type="entry name" value="DUF1702"/>
</dbReference>
<evidence type="ECO:0000313" key="1">
    <source>
        <dbReference type="EMBL" id="CCH17075.1"/>
    </source>
</evidence>
<evidence type="ECO:0000313" key="2">
    <source>
        <dbReference type="Proteomes" id="UP000003448"/>
    </source>
</evidence>
<proteinExistence type="predicted"/>
<dbReference type="EMBL" id="CAIE01000017">
    <property type="protein sequence ID" value="CCH17075.1"/>
    <property type="molecule type" value="Genomic_DNA"/>
</dbReference>
<gene>
    <name evidence="1" type="ORF">MILUP08_41994</name>
</gene>
<sequence length="327" mass="36318">MSSLTRLRRRILTPDVGQTKISTRGFHLKDEQARERLETVGSSFLHGYGAAAEASGPAEAAPSVEATPAAYRGFAYEGAAMAFAIRDALPGRPRHVARFLADHDEHVYMAYVGVGWAMARLPRLLWHRLYAPDPLLRWLVLDGYGFHEAYFKTDRYVRQRRRPSTFAWPADGPRDYSVRAIDQGIGRACWFVAGTDPEQLVRLLDAFPVDRRRDLYAGAGLAVCYAGGASERELNWLAECAGTYRPDLAQGASFGAAARLRAGLVLPHNELATRVLCGMSVSDATRVTDEARVGLPQDDVLPAYEVWRQRIRNAFDPSPATRKLSEQ</sequence>
<evidence type="ECO:0008006" key="3">
    <source>
        <dbReference type="Google" id="ProtNLM"/>
    </source>
</evidence>
<dbReference type="Proteomes" id="UP000003448">
    <property type="component" value="Unassembled WGS sequence"/>
</dbReference>
<dbReference type="RefSeq" id="WP_007457475.1">
    <property type="nucleotide sequence ID" value="NZ_HF570108.1"/>
</dbReference>
<comment type="caution">
    <text evidence="1">The sequence shown here is derived from an EMBL/GenBank/DDBJ whole genome shotgun (WGS) entry which is preliminary data.</text>
</comment>
<dbReference type="AlphaFoldDB" id="I0KZS8"/>
<name>I0KZS8_9ACTN</name>
<dbReference type="Pfam" id="PF08012">
    <property type="entry name" value="DUF1702"/>
    <property type="match status" value="1"/>
</dbReference>
<organism evidence="1 2">
    <name type="scientific">Micromonospora lupini str. Lupac 08</name>
    <dbReference type="NCBI Taxonomy" id="1150864"/>
    <lineage>
        <taxon>Bacteria</taxon>
        <taxon>Bacillati</taxon>
        <taxon>Actinomycetota</taxon>
        <taxon>Actinomycetes</taxon>
        <taxon>Micromonosporales</taxon>
        <taxon>Micromonosporaceae</taxon>
        <taxon>Micromonospora</taxon>
    </lineage>
</organism>
<protein>
    <recommendedName>
        <fullName evidence="3">UnbL</fullName>
    </recommendedName>
</protein>
<reference evidence="2" key="1">
    <citation type="journal article" date="2012" name="J. Bacteriol.">
        <title>Genome Sequence of Micromonospora lupini Lupac 08, Isolated from Root Nodules of Lupinus angustifolius.</title>
        <authorList>
            <person name="Alonso-Vega P."/>
            <person name="Normand P."/>
            <person name="Bacigalupe R."/>
            <person name="Pujic P."/>
            <person name="Lajus A."/>
            <person name="Vallenet D."/>
            <person name="Carro L."/>
            <person name="Coll P."/>
            <person name="Trujillo M.E."/>
        </authorList>
    </citation>
    <scope>NUCLEOTIDE SEQUENCE [LARGE SCALE GENOMIC DNA]</scope>
    <source>
        <strain evidence="2">Lupac 08</strain>
    </source>
</reference>
<keyword evidence="2" id="KW-1185">Reference proteome</keyword>
<dbReference type="eggNOG" id="ENOG502Z8MJ">
    <property type="taxonomic scope" value="Bacteria"/>
</dbReference>